<dbReference type="GO" id="GO:0047372">
    <property type="term" value="F:monoacylglycerol lipase activity"/>
    <property type="evidence" value="ECO:0007669"/>
    <property type="project" value="TreeGrafter"/>
</dbReference>
<feature type="domain" description="PNPLA" evidence="7">
    <location>
        <begin position="551"/>
        <end position="723"/>
    </location>
</feature>
<evidence type="ECO:0000256" key="6">
    <source>
        <dbReference type="SAM" id="Phobius"/>
    </source>
</evidence>
<name>A0A9N9F2H9_9GLOM</name>
<evidence type="ECO:0000256" key="3">
    <source>
        <dbReference type="PROSITE-ProRule" id="PRU00339"/>
    </source>
</evidence>
<sequence length="793" mass="89060">MGELAYHQYRAACKIADKAKLLKKTAAVLLLVNSNDVTQQELDEAKKIFAKVNGGREKIEKNEDGVSSNSSADIKLEKIIQNTLVNTAAELFTKVERSLVCYQTSYKEILRAKRHAVAYKAKGAAVSGVGVGVGTLTLVAAGTNIYNAVFVTGIASLGGPFGIVAGVACLGVGCYYGLDLFKKGQEMFKEPTVRENLNEIMKKALSAYDDEKYQEFIHALSEEYDGSGKIKIKGVTHAALKSDAKKTFQLALNDELVKEVKGLDKQTSELRRQGIYGFFKGACGKLKDSMLSKERTRLALEYLQDSLEMPFFSRLEEIRNIARINITILNIMERAADAYQEAIEAVEEVRKSVRENYQFVSKVKLRLETLEDFLWIISGDELSDTNTPLFITFPDETKSASVLDDKYINYLNNQQSFNQDKYYKAIYFERLAEKEAKINKLNSLCHWQSAQEIYNIARELNPDNPTYSLGYARCLLKLSKYTQVIELSDACPALNSLSEYWYLRSVAYFKQKKYVDAMICNSEALSLDPGNNSAGYVKNSHSDESPVYNILSIDGGGIRGVLPALWLSEIEYRTHRPICHLFNMIAGTSTGGIIAAGLSAPKFFDETRLSNSLTELVIPAANESYSIMPHLFTRYDARKNNKNEEVNDTYVNILMATTAAPTLFPPHKIASTACNEAIRYNVSEEKISVLSLGSGCYLPDPQNPDQYRNLLFWAQNLPKLMISAQEGNTDREMYNKLKNRYQRWQVFFEEPVGIDDHESISSLLELGYQYIEELDCSDENPINTLAESLISRV</sequence>
<evidence type="ECO:0000256" key="5">
    <source>
        <dbReference type="SAM" id="Coils"/>
    </source>
</evidence>
<keyword evidence="6" id="KW-0812">Transmembrane</keyword>
<evidence type="ECO:0000259" key="7">
    <source>
        <dbReference type="PROSITE" id="PS51635"/>
    </source>
</evidence>
<dbReference type="InterPro" id="IPR019734">
    <property type="entry name" value="TPR_rpt"/>
</dbReference>
<evidence type="ECO:0000256" key="4">
    <source>
        <dbReference type="PROSITE-ProRule" id="PRU01161"/>
    </source>
</evidence>
<dbReference type="GO" id="GO:0004620">
    <property type="term" value="F:phospholipase activity"/>
    <property type="evidence" value="ECO:0007669"/>
    <property type="project" value="TreeGrafter"/>
</dbReference>
<dbReference type="PANTHER" id="PTHR32176">
    <property type="entry name" value="XYLOSE ISOMERASE"/>
    <property type="match status" value="1"/>
</dbReference>
<protein>
    <submittedName>
        <fullName evidence="8">20794_t:CDS:1</fullName>
    </submittedName>
</protein>
<evidence type="ECO:0000313" key="9">
    <source>
        <dbReference type="Proteomes" id="UP000789405"/>
    </source>
</evidence>
<keyword evidence="6" id="KW-1133">Transmembrane helix</keyword>
<feature type="repeat" description="TPR" evidence="3">
    <location>
        <begin position="498"/>
        <end position="531"/>
    </location>
</feature>
<dbReference type="Pfam" id="PF12895">
    <property type="entry name" value="ANAPC3"/>
    <property type="match status" value="1"/>
</dbReference>
<dbReference type="GO" id="GO:0046486">
    <property type="term" value="P:glycerolipid metabolic process"/>
    <property type="evidence" value="ECO:0007669"/>
    <property type="project" value="UniProtKB-ARBA"/>
</dbReference>
<keyword evidence="5" id="KW-0175">Coiled coil</keyword>
<evidence type="ECO:0000256" key="2">
    <source>
        <dbReference type="ARBA" id="ARBA00023098"/>
    </source>
</evidence>
<dbReference type="Proteomes" id="UP000789405">
    <property type="component" value="Unassembled WGS sequence"/>
</dbReference>
<gene>
    <name evidence="8" type="ORF">DERYTH_LOCUS3083</name>
</gene>
<dbReference type="SUPFAM" id="SSF52151">
    <property type="entry name" value="FabD/lysophospholipase-like"/>
    <property type="match status" value="1"/>
</dbReference>
<comment type="caution">
    <text evidence="4">Lacks conserved residue(s) required for the propagation of feature annotation.</text>
</comment>
<dbReference type="PROSITE" id="PS50005">
    <property type="entry name" value="TPR"/>
    <property type="match status" value="1"/>
</dbReference>
<dbReference type="InterPro" id="IPR002641">
    <property type="entry name" value="PNPLA_dom"/>
</dbReference>
<dbReference type="PROSITE" id="PS51635">
    <property type="entry name" value="PNPLA"/>
    <property type="match status" value="1"/>
</dbReference>
<dbReference type="Gene3D" id="1.25.40.10">
    <property type="entry name" value="Tetratricopeptide repeat domain"/>
    <property type="match status" value="1"/>
</dbReference>
<feature type="short sequence motif" description="GXSXG" evidence="4">
    <location>
        <begin position="587"/>
        <end position="591"/>
    </location>
</feature>
<comment type="similarity">
    <text evidence="1">Belongs to the patatin family.</text>
</comment>
<feature type="short sequence motif" description="GXGXXG" evidence="4">
    <location>
        <begin position="555"/>
        <end position="560"/>
    </location>
</feature>
<feature type="coiled-coil region" evidence="5">
    <location>
        <begin position="329"/>
        <end position="356"/>
    </location>
</feature>
<accession>A0A9N9F2H9</accession>
<dbReference type="AlphaFoldDB" id="A0A9N9F2H9"/>
<dbReference type="Pfam" id="PF01734">
    <property type="entry name" value="Patatin"/>
    <property type="match status" value="1"/>
</dbReference>
<dbReference type="SUPFAM" id="SSF48452">
    <property type="entry name" value="TPR-like"/>
    <property type="match status" value="1"/>
</dbReference>
<evidence type="ECO:0000313" key="8">
    <source>
        <dbReference type="EMBL" id="CAG8504748.1"/>
    </source>
</evidence>
<keyword evidence="3" id="KW-0802">TPR repeat</keyword>
<dbReference type="OrthoDB" id="1658288at2759"/>
<dbReference type="InterPro" id="IPR011990">
    <property type="entry name" value="TPR-like_helical_dom_sf"/>
</dbReference>
<feature type="transmembrane region" description="Helical" evidence="6">
    <location>
        <begin position="148"/>
        <end position="178"/>
    </location>
</feature>
<keyword evidence="2" id="KW-0443">Lipid metabolism</keyword>
<feature type="transmembrane region" description="Helical" evidence="6">
    <location>
        <begin position="123"/>
        <end position="142"/>
    </location>
</feature>
<organism evidence="8 9">
    <name type="scientific">Dentiscutata erythropus</name>
    <dbReference type="NCBI Taxonomy" id="1348616"/>
    <lineage>
        <taxon>Eukaryota</taxon>
        <taxon>Fungi</taxon>
        <taxon>Fungi incertae sedis</taxon>
        <taxon>Mucoromycota</taxon>
        <taxon>Glomeromycotina</taxon>
        <taxon>Glomeromycetes</taxon>
        <taxon>Diversisporales</taxon>
        <taxon>Gigasporaceae</taxon>
        <taxon>Dentiscutata</taxon>
    </lineage>
</organism>
<evidence type="ECO:0000256" key="1">
    <source>
        <dbReference type="ARBA" id="ARBA00010240"/>
    </source>
</evidence>
<dbReference type="Gene3D" id="3.40.1090.10">
    <property type="entry name" value="Cytosolic phospholipase A2 catalytic domain"/>
    <property type="match status" value="2"/>
</dbReference>
<keyword evidence="9" id="KW-1185">Reference proteome</keyword>
<dbReference type="PANTHER" id="PTHR32176:SF92">
    <property type="entry name" value="XYLOSE ISOMERASE"/>
    <property type="match status" value="1"/>
</dbReference>
<dbReference type="InterPro" id="IPR016035">
    <property type="entry name" value="Acyl_Trfase/lysoPLipase"/>
</dbReference>
<reference evidence="8" key="1">
    <citation type="submission" date="2021-06" db="EMBL/GenBank/DDBJ databases">
        <authorList>
            <person name="Kallberg Y."/>
            <person name="Tangrot J."/>
            <person name="Rosling A."/>
        </authorList>
    </citation>
    <scope>NUCLEOTIDE SEQUENCE</scope>
    <source>
        <strain evidence="8">MA453B</strain>
    </source>
</reference>
<dbReference type="EMBL" id="CAJVPY010001047">
    <property type="protein sequence ID" value="CAG8504748.1"/>
    <property type="molecule type" value="Genomic_DNA"/>
</dbReference>
<comment type="caution">
    <text evidence="8">The sequence shown here is derived from an EMBL/GenBank/DDBJ whole genome shotgun (WGS) entry which is preliminary data.</text>
</comment>
<proteinExistence type="inferred from homology"/>
<keyword evidence="6" id="KW-0472">Membrane</keyword>
<dbReference type="CDD" id="cd07199">
    <property type="entry name" value="Pat17_PNPLA8_PNPLA9_like"/>
    <property type="match status" value="1"/>
</dbReference>